<accession>A0A0F9RSI1</accession>
<dbReference type="EMBL" id="LAZR01001004">
    <property type="protein sequence ID" value="KKN52787.1"/>
    <property type="molecule type" value="Genomic_DNA"/>
</dbReference>
<reference evidence="1" key="1">
    <citation type="journal article" date="2015" name="Nature">
        <title>Complex archaea that bridge the gap between prokaryotes and eukaryotes.</title>
        <authorList>
            <person name="Spang A."/>
            <person name="Saw J.H."/>
            <person name="Jorgensen S.L."/>
            <person name="Zaremba-Niedzwiedzka K."/>
            <person name="Martijn J."/>
            <person name="Lind A.E."/>
            <person name="van Eijk R."/>
            <person name="Schleper C."/>
            <person name="Guy L."/>
            <person name="Ettema T.J."/>
        </authorList>
    </citation>
    <scope>NUCLEOTIDE SEQUENCE</scope>
</reference>
<sequence>MTEKTNNNLDYTNTMSMIRLCMVEGSKRSEHTREWLQEHIKHAKRYHINVTGSQEHKLIKLDLACQCGEHYTIKISE</sequence>
<protein>
    <submittedName>
        <fullName evidence="1">Uncharacterized protein</fullName>
    </submittedName>
</protein>
<gene>
    <name evidence="1" type="ORF">LCGC14_0609050</name>
</gene>
<evidence type="ECO:0000313" key="1">
    <source>
        <dbReference type="EMBL" id="KKN52787.1"/>
    </source>
</evidence>
<comment type="caution">
    <text evidence="1">The sequence shown here is derived from an EMBL/GenBank/DDBJ whole genome shotgun (WGS) entry which is preliminary data.</text>
</comment>
<dbReference type="AlphaFoldDB" id="A0A0F9RSI1"/>
<proteinExistence type="predicted"/>
<name>A0A0F9RSI1_9ZZZZ</name>
<organism evidence="1">
    <name type="scientific">marine sediment metagenome</name>
    <dbReference type="NCBI Taxonomy" id="412755"/>
    <lineage>
        <taxon>unclassified sequences</taxon>
        <taxon>metagenomes</taxon>
        <taxon>ecological metagenomes</taxon>
    </lineage>
</organism>